<dbReference type="CDD" id="cd12087">
    <property type="entry name" value="TM_EGFR-like"/>
    <property type="match status" value="1"/>
</dbReference>
<gene>
    <name evidence="4" type="ORF">K458DRAFT_483522</name>
</gene>
<keyword evidence="5" id="KW-1185">Reference proteome</keyword>
<feature type="signal peptide" evidence="3">
    <location>
        <begin position="1"/>
        <end position="22"/>
    </location>
</feature>
<evidence type="ECO:0000313" key="4">
    <source>
        <dbReference type="EMBL" id="KAF2690013.1"/>
    </source>
</evidence>
<evidence type="ECO:0000256" key="1">
    <source>
        <dbReference type="SAM" id="MobiDB-lite"/>
    </source>
</evidence>
<reference evidence="4" key="1">
    <citation type="journal article" date="2020" name="Stud. Mycol.">
        <title>101 Dothideomycetes genomes: a test case for predicting lifestyles and emergence of pathogens.</title>
        <authorList>
            <person name="Haridas S."/>
            <person name="Albert R."/>
            <person name="Binder M."/>
            <person name="Bloem J."/>
            <person name="Labutti K."/>
            <person name="Salamov A."/>
            <person name="Andreopoulos B."/>
            <person name="Baker S."/>
            <person name="Barry K."/>
            <person name="Bills G."/>
            <person name="Bluhm B."/>
            <person name="Cannon C."/>
            <person name="Castanera R."/>
            <person name="Culley D."/>
            <person name="Daum C."/>
            <person name="Ezra D."/>
            <person name="Gonzalez J."/>
            <person name="Henrissat B."/>
            <person name="Kuo A."/>
            <person name="Liang C."/>
            <person name="Lipzen A."/>
            <person name="Lutzoni F."/>
            <person name="Magnuson J."/>
            <person name="Mondo S."/>
            <person name="Nolan M."/>
            <person name="Ohm R."/>
            <person name="Pangilinan J."/>
            <person name="Park H.-J."/>
            <person name="Ramirez L."/>
            <person name="Alfaro M."/>
            <person name="Sun H."/>
            <person name="Tritt A."/>
            <person name="Yoshinaga Y."/>
            <person name="Zwiers L.-H."/>
            <person name="Turgeon B."/>
            <person name="Goodwin S."/>
            <person name="Spatafora J."/>
            <person name="Crous P."/>
            <person name="Grigoriev I."/>
        </authorList>
    </citation>
    <scope>NUCLEOTIDE SEQUENCE</scope>
    <source>
        <strain evidence="4">CBS 122367</strain>
    </source>
</reference>
<feature type="compositionally biased region" description="Polar residues" evidence="1">
    <location>
        <begin position="307"/>
        <end position="327"/>
    </location>
</feature>
<keyword evidence="2" id="KW-0812">Transmembrane</keyword>
<feature type="compositionally biased region" description="Low complexity" evidence="1">
    <location>
        <begin position="187"/>
        <end position="225"/>
    </location>
</feature>
<feature type="region of interest" description="Disordered" evidence="1">
    <location>
        <begin position="187"/>
        <end position="228"/>
    </location>
</feature>
<dbReference type="AlphaFoldDB" id="A0A6G1JIN3"/>
<organism evidence="4 5">
    <name type="scientific">Lentithecium fluviatile CBS 122367</name>
    <dbReference type="NCBI Taxonomy" id="1168545"/>
    <lineage>
        <taxon>Eukaryota</taxon>
        <taxon>Fungi</taxon>
        <taxon>Dikarya</taxon>
        <taxon>Ascomycota</taxon>
        <taxon>Pezizomycotina</taxon>
        <taxon>Dothideomycetes</taxon>
        <taxon>Pleosporomycetidae</taxon>
        <taxon>Pleosporales</taxon>
        <taxon>Massarineae</taxon>
        <taxon>Lentitheciaceae</taxon>
        <taxon>Lentithecium</taxon>
    </lineage>
</organism>
<keyword evidence="2" id="KW-0472">Membrane</keyword>
<protein>
    <recommendedName>
        <fullName evidence="6">Mid2 domain-containing protein</fullName>
    </recommendedName>
</protein>
<keyword evidence="2" id="KW-1133">Transmembrane helix</keyword>
<accession>A0A6G1JIN3</accession>
<evidence type="ECO:0000256" key="3">
    <source>
        <dbReference type="SAM" id="SignalP"/>
    </source>
</evidence>
<dbReference type="EMBL" id="MU005571">
    <property type="protein sequence ID" value="KAF2690013.1"/>
    <property type="molecule type" value="Genomic_DNA"/>
</dbReference>
<evidence type="ECO:0008006" key="6">
    <source>
        <dbReference type="Google" id="ProtNLM"/>
    </source>
</evidence>
<feature type="chain" id="PRO_5026096039" description="Mid2 domain-containing protein" evidence="3">
    <location>
        <begin position="23"/>
        <end position="348"/>
    </location>
</feature>
<keyword evidence="3" id="KW-0732">Signal</keyword>
<evidence type="ECO:0000256" key="2">
    <source>
        <dbReference type="SAM" id="Phobius"/>
    </source>
</evidence>
<sequence length="348" mass="37564">MMAFLNPLAVLLELSLVALVSCTPVHPRDPTITAPAILKRETQPSNFIGYYFTYSNDSDIGTMLSSYHTGGTDMYMSVSGTLVNYCFIDGEDSDCASNFWTTCLGSTIYSSAGSSVCADRCDYDIIYTGSITSTSDNLKYYRCRTSSWHYFYQLNPHSDAYFDDWFASVSKYSEALSMGSTTGDTLTSLLVPSPSQPASSIASETPTPTPTGTSTGTPSGTTETPIPAPIKKSQTWIAGAVIGPVGFLAFAGLSFYLIRRRRNSKEQDYQAAPQMSPFSPQILNPDGSIAPLPPPAAGYYDGKDSRISQSTGPTTYSMYSQTASGPTQAYGGSMQDLPEFVQPPRNRA</sequence>
<feature type="region of interest" description="Disordered" evidence="1">
    <location>
        <begin position="291"/>
        <end position="348"/>
    </location>
</feature>
<proteinExistence type="predicted"/>
<dbReference type="Proteomes" id="UP000799291">
    <property type="component" value="Unassembled WGS sequence"/>
</dbReference>
<feature type="transmembrane region" description="Helical" evidence="2">
    <location>
        <begin position="236"/>
        <end position="258"/>
    </location>
</feature>
<evidence type="ECO:0000313" key="5">
    <source>
        <dbReference type="Proteomes" id="UP000799291"/>
    </source>
</evidence>
<name>A0A6G1JIN3_9PLEO</name>